<evidence type="ECO:0000313" key="12">
    <source>
        <dbReference type="Proteomes" id="UP000436468"/>
    </source>
</evidence>
<feature type="active site" description="Proton acceptor; specific for L-alanine" evidence="7">
    <location>
        <position position="291"/>
    </location>
</feature>
<dbReference type="HAMAP" id="MF_01201">
    <property type="entry name" value="Ala_racemase"/>
    <property type="match status" value="1"/>
</dbReference>
<dbReference type="InterPro" id="IPR029066">
    <property type="entry name" value="PLP-binding_barrel"/>
</dbReference>
<keyword evidence="5 7" id="KW-0663">Pyridoxal phosphate</keyword>
<comment type="catalytic activity">
    <reaction evidence="1 7">
        <text>L-alanine = D-alanine</text>
        <dbReference type="Rhea" id="RHEA:20249"/>
        <dbReference type="ChEBI" id="CHEBI:57416"/>
        <dbReference type="ChEBI" id="CHEBI:57972"/>
        <dbReference type="EC" id="5.1.1.1"/>
    </reaction>
</comment>
<feature type="binding site" evidence="7 9">
    <location>
        <position position="339"/>
    </location>
    <ligand>
        <name>substrate</name>
    </ligand>
</feature>
<organism evidence="11 12">
    <name type="scientific">Bradyrhizobium pachyrhizi</name>
    <dbReference type="NCBI Taxonomy" id="280333"/>
    <lineage>
        <taxon>Bacteria</taxon>
        <taxon>Pseudomonadati</taxon>
        <taxon>Pseudomonadota</taxon>
        <taxon>Alphaproteobacteria</taxon>
        <taxon>Hyphomicrobiales</taxon>
        <taxon>Nitrobacteraceae</taxon>
        <taxon>Bradyrhizobium</taxon>
    </lineage>
</organism>
<dbReference type="PANTHER" id="PTHR30511:SF0">
    <property type="entry name" value="ALANINE RACEMASE, CATABOLIC-RELATED"/>
    <property type="match status" value="1"/>
</dbReference>
<evidence type="ECO:0000256" key="9">
    <source>
        <dbReference type="PIRSR" id="PIRSR600821-52"/>
    </source>
</evidence>
<name>A0A844SRN8_9BRAD</name>
<evidence type="ECO:0000256" key="3">
    <source>
        <dbReference type="ARBA" id="ARBA00007880"/>
    </source>
</evidence>
<dbReference type="Pfam" id="PF00842">
    <property type="entry name" value="Ala_racemase_C"/>
    <property type="match status" value="1"/>
</dbReference>
<dbReference type="UniPathway" id="UPA00042">
    <property type="reaction ID" value="UER00497"/>
</dbReference>
<dbReference type="GO" id="GO:0005829">
    <property type="term" value="C:cytosol"/>
    <property type="evidence" value="ECO:0007669"/>
    <property type="project" value="TreeGrafter"/>
</dbReference>
<dbReference type="GO" id="GO:0008784">
    <property type="term" value="F:alanine racemase activity"/>
    <property type="evidence" value="ECO:0007669"/>
    <property type="project" value="UniProtKB-UniRule"/>
</dbReference>
<evidence type="ECO:0000256" key="7">
    <source>
        <dbReference type="HAMAP-Rule" id="MF_01201"/>
    </source>
</evidence>
<feature type="binding site" evidence="7 9">
    <location>
        <position position="170"/>
    </location>
    <ligand>
        <name>substrate</name>
    </ligand>
</feature>
<dbReference type="GO" id="GO:0030170">
    <property type="term" value="F:pyridoxal phosphate binding"/>
    <property type="evidence" value="ECO:0007669"/>
    <property type="project" value="UniProtKB-UniRule"/>
</dbReference>
<evidence type="ECO:0000313" key="11">
    <source>
        <dbReference type="EMBL" id="MVT69793.1"/>
    </source>
</evidence>
<sequence length="406" mass="44615">MLRIGTPLRRHEGRLMPDVIGLNSNLSDNPSDAGYANTSRSTMVVDLGAIESNYRKFRMLAPQSACGAVLKADAYGLGALRIAPFLARLGCGHFFVADVEEGAALRKVLPLSAKIYVLHGAMPGLEAAIERHDLLPILNSREQLDAWLRHCRLRNRLLPAGVHVDTGLSRLGFPIDELQKAAESERVLSDLPVVLFMSQLACAEWRDEISRQQLDQFRKLTYLFPKAILSLANSAGLFSGCEFHFDLIRSGGGILGLAISGDPDFRPSQVVRLRTRIIQCRSVKVGEAIGYHRSYPVKRRMRVATASIGYADGFPRSLGNRGHVFIYGARAPIVGFVSMDLISIDVTDLPESSTAPGTMVDLICPEQTVADVALAANMLSDELTTAIGLRCRRLYVSAKRDEMRRQ</sequence>
<dbReference type="PROSITE" id="PS00395">
    <property type="entry name" value="ALANINE_RACEMASE"/>
    <property type="match status" value="1"/>
</dbReference>
<dbReference type="EC" id="5.1.1.1" evidence="4 7"/>
<dbReference type="Pfam" id="PF01168">
    <property type="entry name" value="Ala_racemase_N"/>
    <property type="match status" value="1"/>
</dbReference>
<comment type="cofactor">
    <cofactor evidence="2 7 8">
        <name>pyridoxal 5'-phosphate</name>
        <dbReference type="ChEBI" id="CHEBI:597326"/>
    </cofactor>
</comment>
<gene>
    <name evidence="11" type="primary">alr</name>
    <name evidence="11" type="ORF">GPL21_32430</name>
</gene>
<accession>A0A844SRN8</accession>
<evidence type="ECO:0000256" key="8">
    <source>
        <dbReference type="PIRSR" id="PIRSR600821-50"/>
    </source>
</evidence>
<dbReference type="SUPFAM" id="SSF51419">
    <property type="entry name" value="PLP-binding barrel"/>
    <property type="match status" value="1"/>
</dbReference>
<dbReference type="InterPro" id="IPR020622">
    <property type="entry name" value="Ala_racemase_pyridoxalP-BS"/>
</dbReference>
<dbReference type="NCBIfam" id="TIGR00492">
    <property type="entry name" value="alr"/>
    <property type="match status" value="1"/>
</dbReference>
<comment type="function">
    <text evidence="7">Catalyzes the interconversion of L-alanine and D-alanine. May also act on other amino acids.</text>
</comment>
<dbReference type="InterPro" id="IPR011079">
    <property type="entry name" value="Ala_racemase_C"/>
</dbReference>
<comment type="pathway">
    <text evidence="7">Amino-acid biosynthesis; D-alanine biosynthesis; D-alanine from L-alanine: step 1/1.</text>
</comment>
<proteinExistence type="inferred from homology"/>
<dbReference type="Gene3D" id="3.20.20.10">
    <property type="entry name" value="Alanine racemase"/>
    <property type="match status" value="1"/>
</dbReference>
<dbReference type="SMART" id="SM01005">
    <property type="entry name" value="Ala_racemase_C"/>
    <property type="match status" value="1"/>
</dbReference>
<dbReference type="InterPro" id="IPR001608">
    <property type="entry name" value="Ala_racemase_N"/>
</dbReference>
<dbReference type="CDD" id="cd00430">
    <property type="entry name" value="PLPDE_III_AR"/>
    <property type="match status" value="1"/>
</dbReference>
<evidence type="ECO:0000256" key="5">
    <source>
        <dbReference type="ARBA" id="ARBA00022898"/>
    </source>
</evidence>
<evidence type="ECO:0000256" key="2">
    <source>
        <dbReference type="ARBA" id="ARBA00001933"/>
    </source>
</evidence>
<protein>
    <recommendedName>
        <fullName evidence="4 7">Alanine racemase</fullName>
        <ecNumber evidence="4 7">5.1.1.1</ecNumber>
    </recommendedName>
</protein>
<dbReference type="SUPFAM" id="SSF50621">
    <property type="entry name" value="Alanine racemase C-terminal domain-like"/>
    <property type="match status" value="1"/>
</dbReference>
<feature type="domain" description="Alanine racemase C-terminal" evidence="10">
    <location>
        <begin position="270"/>
        <end position="396"/>
    </location>
</feature>
<comment type="similarity">
    <text evidence="3 7">Belongs to the alanine racemase family.</text>
</comment>
<evidence type="ECO:0000256" key="4">
    <source>
        <dbReference type="ARBA" id="ARBA00013089"/>
    </source>
</evidence>
<evidence type="ECO:0000256" key="1">
    <source>
        <dbReference type="ARBA" id="ARBA00000316"/>
    </source>
</evidence>
<comment type="caution">
    <text evidence="11">The sequence shown here is derived from an EMBL/GenBank/DDBJ whole genome shotgun (WGS) entry which is preliminary data.</text>
</comment>
<reference evidence="11 12" key="1">
    <citation type="submission" date="2019-12" db="EMBL/GenBank/DDBJ databases">
        <title>Draft genome sequences Bradyrhizobium cajani AMBPC1010, Bradyrhizobium pachyrhizi AMBPC1040 and Bradyrhizobium yuanmingense ALSPC3051, three plant growth promoting strains isolated from nodules of Cajanus cajan L. in Dominican Republic.</title>
        <authorList>
            <person name="Flores-Felix J.D."/>
            <person name="Araujo J."/>
            <person name="Diaz-Alcantara C."/>
            <person name="Gonzalez-Andres F."/>
            <person name="Velazquez E."/>
        </authorList>
    </citation>
    <scope>NUCLEOTIDE SEQUENCE [LARGE SCALE GENOMIC DNA]</scope>
    <source>
        <strain evidence="11 12">1040</strain>
    </source>
</reference>
<dbReference type="PANTHER" id="PTHR30511">
    <property type="entry name" value="ALANINE RACEMASE"/>
    <property type="match status" value="1"/>
</dbReference>
<dbReference type="AlphaFoldDB" id="A0A844SRN8"/>
<evidence type="ECO:0000259" key="10">
    <source>
        <dbReference type="SMART" id="SM01005"/>
    </source>
</evidence>
<dbReference type="Gene3D" id="2.40.37.10">
    <property type="entry name" value="Lyase, Ornithine Decarboxylase, Chain A, domain 1"/>
    <property type="match status" value="1"/>
</dbReference>
<keyword evidence="12" id="KW-1185">Reference proteome</keyword>
<dbReference type="InterPro" id="IPR009006">
    <property type="entry name" value="Ala_racemase/Decarboxylase_C"/>
</dbReference>
<dbReference type="EMBL" id="WQNF01000034">
    <property type="protein sequence ID" value="MVT69793.1"/>
    <property type="molecule type" value="Genomic_DNA"/>
</dbReference>
<dbReference type="GO" id="GO:0030632">
    <property type="term" value="P:D-alanine biosynthetic process"/>
    <property type="evidence" value="ECO:0007669"/>
    <property type="project" value="UniProtKB-UniRule"/>
</dbReference>
<feature type="active site" description="Proton acceptor; specific for D-alanine" evidence="7">
    <location>
        <position position="71"/>
    </location>
</feature>
<keyword evidence="6 7" id="KW-0413">Isomerase</keyword>
<dbReference type="PRINTS" id="PR00992">
    <property type="entry name" value="ALARACEMASE"/>
</dbReference>
<evidence type="ECO:0000256" key="6">
    <source>
        <dbReference type="ARBA" id="ARBA00023235"/>
    </source>
</evidence>
<feature type="modified residue" description="N6-(pyridoxal phosphate)lysine" evidence="7 8">
    <location>
        <position position="71"/>
    </location>
</feature>
<dbReference type="Proteomes" id="UP000436468">
    <property type="component" value="Unassembled WGS sequence"/>
</dbReference>
<dbReference type="InterPro" id="IPR000821">
    <property type="entry name" value="Ala_racemase"/>
</dbReference>